<feature type="binding site" evidence="3">
    <location>
        <position position="252"/>
    </location>
    <ligand>
        <name>a divalent metal cation</name>
        <dbReference type="ChEBI" id="CHEBI:60240"/>
        <label>1</label>
    </ligand>
</feature>
<keyword evidence="2" id="KW-0378">Hydrolase</keyword>
<organism evidence="5 6">
    <name type="scientific">Metabacillus arenae</name>
    <dbReference type="NCBI Taxonomy" id="2771434"/>
    <lineage>
        <taxon>Bacteria</taxon>
        <taxon>Bacillati</taxon>
        <taxon>Bacillota</taxon>
        <taxon>Bacilli</taxon>
        <taxon>Bacillales</taxon>
        <taxon>Bacillaceae</taxon>
        <taxon>Metabacillus</taxon>
    </lineage>
</organism>
<reference evidence="5" key="1">
    <citation type="submission" date="2020-09" db="EMBL/GenBank/DDBJ databases">
        <title>A novel bacterium of genus Bacillus, isolated from South China Sea.</title>
        <authorList>
            <person name="Huang H."/>
            <person name="Mo K."/>
            <person name="Hu Y."/>
        </authorList>
    </citation>
    <scope>NUCLEOTIDE SEQUENCE</scope>
    <source>
        <strain evidence="5">IB182487</strain>
    </source>
</reference>
<proteinExistence type="inferred from homology"/>
<dbReference type="PANTHER" id="PTHR10819">
    <property type="entry name" value="PHOSPHOTRIESTERASE-RELATED"/>
    <property type="match status" value="1"/>
</dbReference>
<evidence type="ECO:0000256" key="4">
    <source>
        <dbReference type="PROSITE-ProRule" id="PRU00679"/>
    </source>
</evidence>
<dbReference type="GO" id="GO:0008270">
    <property type="term" value="F:zinc ion binding"/>
    <property type="evidence" value="ECO:0007669"/>
    <property type="project" value="InterPro"/>
</dbReference>
<dbReference type="Gene3D" id="3.20.20.140">
    <property type="entry name" value="Metal-dependent hydrolases"/>
    <property type="match status" value="1"/>
</dbReference>
<keyword evidence="6" id="KW-1185">Reference proteome</keyword>
<protein>
    <submittedName>
        <fullName evidence="5">Phosphotriesterase</fullName>
    </submittedName>
</protein>
<comment type="similarity">
    <text evidence="4">Belongs to the metallo-dependent hydrolases superfamily. Phosphotriesterase family.</text>
</comment>
<dbReference type="PROSITE" id="PS51347">
    <property type="entry name" value="PHOSPHOTRIESTERASE_2"/>
    <property type="match status" value="1"/>
</dbReference>
<feature type="binding site" evidence="3">
    <location>
        <position position="134"/>
    </location>
    <ligand>
        <name>a divalent metal cation</name>
        <dbReference type="ChEBI" id="CHEBI:60240"/>
        <label>2</label>
    </ligand>
</feature>
<feature type="binding site" evidence="3">
    <location>
        <position position="134"/>
    </location>
    <ligand>
        <name>a divalent metal cation</name>
        <dbReference type="ChEBI" id="CHEBI:60240"/>
        <label>1</label>
    </ligand>
</feature>
<dbReference type="SUPFAM" id="SSF51556">
    <property type="entry name" value="Metallo-dependent hydrolases"/>
    <property type="match status" value="1"/>
</dbReference>
<dbReference type="Pfam" id="PF02126">
    <property type="entry name" value="PTE"/>
    <property type="match status" value="1"/>
</dbReference>
<feature type="binding site" evidence="3">
    <location>
        <position position="21"/>
    </location>
    <ligand>
        <name>a divalent metal cation</name>
        <dbReference type="ChEBI" id="CHEBI:60240"/>
        <label>1</label>
    </ligand>
</feature>
<evidence type="ECO:0000256" key="3">
    <source>
        <dbReference type="PIRSR" id="PIRSR601559-52"/>
    </source>
</evidence>
<dbReference type="RefSeq" id="WP_191161557.1">
    <property type="nucleotide sequence ID" value="NZ_JACXAI010000039.1"/>
</dbReference>
<gene>
    <name evidence="5" type="ORF">IC621_22170</name>
</gene>
<name>A0A926NET1_9BACI</name>
<dbReference type="PIRSF" id="PIRSF016839">
    <property type="entry name" value="PhP"/>
    <property type="match status" value="1"/>
</dbReference>
<dbReference type="GO" id="GO:0016787">
    <property type="term" value="F:hydrolase activity"/>
    <property type="evidence" value="ECO:0007669"/>
    <property type="project" value="UniProtKB-KW"/>
</dbReference>
<comment type="cofactor">
    <cofactor evidence="3">
        <name>a divalent metal cation</name>
        <dbReference type="ChEBI" id="CHEBI:60240"/>
    </cofactor>
    <text evidence="3">Binds 2 divalent metal cations per subunit.</text>
</comment>
<feature type="binding site" evidence="3">
    <location>
        <position position="167"/>
    </location>
    <ligand>
        <name>a divalent metal cation</name>
        <dbReference type="ChEBI" id="CHEBI:60240"/>
        <label>2</label>
    </ligand>
</feature>
<feature type="binding site" evidence="3">
    <location>
        <position position="23"/>
    </location>
    <ligand>
        <name>a divalent metal cation</name>
        <dbReference type="ChEBI" id="CHEBI:60240"/>
        <label>1</label>
    </ligand>
</feature>
<evidence type="ECO:0000256" key="1">
    <source>
        <dbReference type="ARBA" id="ARBA00022723"/>
    </source>
</evidence>
<comment type="caution">
    <text evidence="4">Lacks conserved residue(s) required for the propagation of feature annotation.</text>
</comment>
<evidence type="ECO:0000313" key="6">
    <source>
        <dbReference type="Proteomes" id="UP000626844"/>
    </source>
</evidence>
<evidence type="ECO:0000313" key="5">
    <source>
        <dbReference type="EMBL" id="MBD1382912.1"/>
    </source>
</evidence>
<dbReference type="InterPro" id="IPR001559">
    <property type="entry name" value="Phosphotriesterase"/>
</dbReference>
<dbReference type="AlphaFoldDB" id="A0A926NET1"/>
<sequence length="306" mass="34499">MYIQTVLGRIQPEEMGVCACHEHLYVDLSRIKNNDDTCLQDVELVMKDLSEFKKYGGKAIVEVTNDGMGRDATKLAEISMKMDLQIIASTGCYKDPFIPEDKKQWNRDLFAEWIVEEIEYGIGETRIKPGVIGEIGSSHNEFKPIEMELFFGAIEAAKLTMLPLSTHTTLGSCALEQVELFQKENLPLDHVVIGHQDLNTNDKIVIEVLKSGAFVAMDTIGKENYRSDQDRLQSLITFIESGYEEQILLSSDLTRKSHLRANGGQGYDIVLRSFIPALKERGISEKIIKKLLVKNPQKAFSIRKEG</sequence>
<feature type="binding site" evidence="3">
    <location>
        <position position="195"/>
    </location>
    <ligand>
        <name>a divalent metal cation</name>
        <dbReference type="ChEBI" id="CHEBI:60240"/>
        <label>2</label>
    </ligand>
</feature>
<evidence type="ECO:0000256" key="2">
    <source>
        <dbReference type="ARBA" id="ARBA00022801"/>
    </source>
</evidence>
<dbReference type="InterPro" id="IPR032466">
    <property type="entry name" value="Metal_Hydrolase"/>
</dbReference>
<dbReference type="Proteomes" id="UP000626844">
    <property type="component" value="Unassembled WGS sequence"/>
</dbReference>
<dbReference type="EMBL" id="JACXAI010000039">
    <property type="protein sequence ID" value="MBD1382912.1"/>
    <property type="molecule type" value="Genomic_DNA"/>
</dbReference>
<comment type="caution">
    <text evidence="5">The sequence shown here is derived from an EMBL/GenBank/DDBJ whole genome shotgun (WGS) entry which is preliminary data.</text>
</comment>
<dbReference type="PANTHER" id="PTHR10819:SF3">
    <property type="entry name" value="PHOSPHOTRIESTERASE-RELATED PROTEIN"/>
    <property type="match status" value="1"/>
</dbReference>
<accession>A0A926NET1</accession>
<keyword evidence="1 3" id="KW-0479">Metal-binding</keyword>